<feature type="compositionally biased region" description="Low complexity" evidence="1">
    <location>
        <begin position="23"/>
        <end position="35"/>
    </location>
</feature>
<accession>A0A6J4PP42</accession>
<dbReference type="AlphaFoldDB" id="A0A6J4PP42"/>
<evidence type="ECO:0000313" key="2">
    <source>
        <dbReference type="EMBL" id="CAA9420093.1"/>
    </source>
</evidence>
<feature type="compositionally biased region" description="Basic residues" evidence="1">
    <location>
        <begin position="79"/>
        <end position="91"/>
    </location>
</feature>
<feature type="compositionally biased region" description="Basic and acidic residues" evidence="1">
    <location>
        <begin position="95"/>
        <end position="109"/>
    </location>
</feature>
<protein>
    <submittedName>
        <fullName evidence="2">Uncharacterized protein</fullName>
    </submittedName>
</protein>
<proteinExistence type="predicted"/>
<dbReference type="EMBL" id="CADCUQ010000641">
    <property type="protein sequence ID" value="CAA9420093.1"/>
    <property type="molecule type" value="Genomic_DNA"/>
</dbReference>
<sequence>ESSPRHASAGDVAVGPHRRRPAARQPQAAPGPGRAHGAGRHRRELRDPDARPVVQRGVVPAEGLARRRPALHAHDPRPRPGRRHARVRGRALPRAVERQARDGRAVPDV</sequence>
<feature type="region of interest" description="Disordered" evidence="1">
    <location>
        <begin position="1"/>
        <end position="109"/>
    </location>
</feature>
<feature type="non-terminal residue" evidence="2">
    <location>
        <position position="1"/>
    </location>
</feature>
<organism evidence="2">
    <name type="scientific">uncultured Phycisphaerae bacterium</name>
    <dbReference type="NCBI Taxonomy" id="904963"/>
    <lineage>
        <taxon>Bacteria</taxon>
        <taxon>Pseudomonadati</taxon>
        <taxon>Planctomycetota</taxon>
        <taxon>Phycisphaerae</taxon>
        <taxon>environmental samples</taxon>
    </lineage>
</organism>
<gene>
    <name evidence="2" type="ORF">AVDCRST_MAG64-2857</name>
</gene>
<reference evidence="2" key="1">
    <citation type="submission" date="2020-02" db="EMBL/GenBank/DDBJ databases">
        <authorList>
            <person name="Meier V. D."/>
        </authorList>
    </citation>
    <scope>NUCLEOTIDE SEQUENCE</scope>
    <source>
        <strain evidence="2">AVDCRST_MAG64</strain>
    </source>
</reference>
<name>A0A6J4PP42_9BACT</name>
<evidence type="ECO:0000256" key="1">
    <source>
        <dbReference type="SAM" id="MobiDB-lite"/>
    </source>
</evidence>
<feature type="non-terminal residue" evidence="2">
    <location>
        <position position="109"/>
    </location>
</feature>